<name>A0A0L8VAQ2_9BACT</name>
<protein>
    <submittedName>
        <fullName evidence="2">Uncharacterized protein</fullName>
    </submittedName>
</protein>
<accession>A0A0L8VAQ2</accession>
<proteinExistence type="predicted"/>
<keyword evidence="1" id="KW-0812">Transmembrane</keyword>
<feature type="transmembrane region" description="Helical" evidence="1">
    <location>
        <begin position="21"/>
        <end position="38"/>
    </location>
</feature>
<organism evidence="2 3">
    <name type="scientific">Sunxiuqinia dokdonensis</name>
    <dbReference type="NCBI Taxonomy" id="1409788"/>
    <lineage>
        <taxon>Bacteria</taxon>
        <taxon>Pseudomonadati</taxon>
        <taxon>Bacteroidota</taxon>
        <taxon>Bacteroidia</taxon>
        <taxon>Marinilabiliales</taxon>
        <taxon>Prolixibacteraceae</taxon>
        <taxon>Sunxiuqinia</taxon>
    </lineage>
</organism>
<dbReference type="EMBL" id="LGIA01000111">
    <property type="protein sequence ID" value="KOH45555.1"/>
    <property type="molecule type" value="Genomic_DNA"/>
</dbReference>
<evidence type="ECO:0000313" key="2">
    <source>
        <dbReference type="EMBL" id="KOH45555.1"/>
    </source>
</evidence>
<keyword evidence="1" id="KW-1133">Transmembrane helix</keyword>
<keyword evidence="3" id="KW-1185">Reference proteome</keyword>
<keyword evidence="1" id="KW-0472">Membrane</keyword>
<reference evidence="3" key="1">
    <citation type="submission" date="2015-07" db="EMBL/GenBank/DDBJ databases">
        <title>Genome sequencing of Sunxiuqinia dokdonensis strain SK.</title>
        <authorList>
            <person name="Ahn S."/>
            <person name="Kim B.-C."/>
        </authorList>
    </citation>
    <scope>NUCLEOTIDE SEQUENCE [LARGE SCALE GENOMIC DNA]</scope>
    <source>
        <strain evidence="3">SK</strain>
    </source>
</reference>
<gene>
    <name evidence="2" type="ORF">NC99_16330</name>
</gene>
<evidence type="ECO:0000313" key="3">
    <source>
        <dbReference type="Proteomes" id="UP000036958"/>
    </source>
</evidence>
<dbReference type="AlphaFoldDB" id="A0A0L8VAQ2"/>
<dbReference type="Proteomes" id="UP000036958">
    <property type="component" value="Unassembled WGS sequence"/>
</dbReference>
<comment type="caution">
    <text evidence="2">The sequence shown here is derived from an EMBL/GenBank/DDBJ whole genome shotgun (WGS) entry which is preliminary data.</text>
</comment>
<sequence length="61" mass="6724">MVRFAGDGSRPGRNRMLTIPGFRFPSVTGLLCPGLLIFNPFRVYSLRFSIAPLLVVGNSKL</sequence>
<evidence type="ECO:0000256" key="1">
    <source>
        <dbReference type="SAM" id="Phobius"/>
    </source>
</evidence>